<dbReference type="GO" id="GO:0005524">
    <property type="term" value="F:ATP binding"/>
    <property type="evidence" value="ECO:0007669"/>
    <property type="project" value="UniProtKB-UniRule"/>
</dbReference>
<dbReference type="Gene3D" id="3.40.50.300">
    <property type="entry name" value="P-loop containing nucleotide triphosphate hydrolases"/>
    <property type="match status" value="1"/>
</dbReference>
<dbReference type="PANTHER" id="PTHR10695:SF46">
    <property type="entry name" value="BIFUNCTIONAL COENZYME A SYNTHASE-RELATED"/>
    <property type="match status" value="1"/>
</dbReference>
<dbReference type="NCBIfam" id="TIGR00152">
    <property type="entry name" value="dephospho-CoA kinase"/>
    <property type="match status" value="1"/>
</dbReference>
<dbReference type="InterPro" id="IPR027417">
    <property type="entry name" value="P-loop_NTPase"/>
</dbReference>
<accession>A0A7C4ELW7</accession>
<comment type="pathway">
    <text evidence="5">Cofactor biosynthesis; coenzyme A biosynthesis; CoA from (R)-pantothenate: step 5/5.</text>
</comment>
<gene>
    <name evidence="5" type="primary">coaE</name>
    <name evidence="7" type="ORF">ENV75_06235</name>
</gene>
<sequence>MIKVGLTGNFGMGKSTVARIFQRLGAHVIDTDRIVAELLKEREVCEEIKKLFGEEVIKDGKADKKAIADIVFENPSMRIYLENILHPKVFKKIDEIIDRIPSSGEPKIVVIEAPVIFERGYQNRFDLIVTVFTSEDTAIERLEKKGITKQEAIKRIKSQFPIEMKKSKSDFIIDNSGSIENTMKQVEEIFQKLTIMERKYAGN</sequence>
<dbReference type="HAMAP" id="MF_00376">
    <property type="entry name" value="Dephospho_CoA_kinase"/>
    <property type="match status" value="1"/>
</dbReference>
<keyword evidence="5" id="KW-0963">Cytoplasm</keyword>
<comment type="subcellular location">
    <subcellularLocation>
        <location evidence="5">Cytoplasm</location>
    </subcellularLocation>
</comment>
<keyword evidence="2 5" id="KW-0547">Nucleotide-binding</keyword>
<dbReference type="PANTHER" id="PTHR10695">
    <property type="entry name" value="DEPHOSPHO-COA KINASE-RELATED"/>
    <property type="match status" value="1"/>
</dbReference>
<dbReference type="CDD" id="cd02022">
    <property type="entry name" value="DPCK"/>
    <property type="match status" value="1"/>
</dbReference>
<dbReference type="AlphaFoldDB" id="A0A7C4ELW7"/>
<keyword evidence="5 7" id="KW-0808">Transferase</keyword>
<feature type="binding site" evidence="5">
    <location>
        <begin position="11"/>
        <end position="16"/>
    </location>
    <ligand>
        <name>ATP</name>
        <dbReference type="ChEBI" id="CHEBI:30616"/>
    </ligand>
</feature>
<dbReference type="Pfam" id="PF01121">
    <property type="entry name" value="CoaE"/>
    <property type="match status" value="1"/>
</dbReference>
<dbReference type="GO" id="GO:0005737">
    <property type="term" value="C:cytoplasm"/>
    <property type="evidence" value="ECO:0007669"/>
    <property type="project" value="UniProtKB-SubCell"/>
</dbReference>
<dbReference type="SUPFAM" id="SSF52540">
    <property type="entry name" value="P-loop containing nucleoside triphosphate hydrolases"/>
    <property type="match status" value="1"/>
</dbReference>
<organism evidence="7">
    <name type="scientific">Thermodesulfovibrio aggregans</name>
    <dbReference type="NCBI Taxonomy" id="86166"/>
    <lineage>
        <taxon>Bacteria</taxon>
        <taxon>Pseudomonadati</taxon>
        <taxon>Nitrospirota</taxon>
        <taxon>Thermodesulfovibrionia</taxon>
        <taxon>Thermodesulfovibrionales</taxon>
        <taxon>Thermodesulfovibrionaceae</taxon>
        <taxon>Thermodesulfovibrio</taxon>
    </lineage>
</organism>
<dbReference type="GO" id="GO:0004140">
    <property type="term" value="F:dephospho-CoA kinase activity"/>
    <property type="evidence" value="ECO:0007669"/>
    <property type="project" value="UniProtKB-UniRule"/>
</dbReference>
<proteinExistence type="inferred from homology"/>
<evidence type="ECO:0000256" key="1">
    <source>
        <dbReference type="ARBA" id="ARBA00009018"/>
    </source>
</evidence>
<evidence type="ECO:0000256" key="4">
    <source>
        <dbReference type="ARBA" id="ARBA00022993"/>
    </source>
</evidence>
<comment type="catalytic activity">
    <reaction evidence="5">
        <text>3'-dephospho-CoA + ATP = ADP + CoA + H(+)</text>
        <dbReference type="Rhea" id="RHEA:18245"/>
        <dbReference type="ChEBI" id="CHEBI:15378"/>
        <dbReference type="ChEBI" id="CHEBI:30616"/>
        <dbReference type="ChEBI" id="CHEBI:57287"/>
        <dbReference type="ChEBI" id="CHEBI:57328"/>
        <dbReference type="ChEBI" id="CHEBI:456216"/>
        <dbReference type="EC" id="2.7.1.24"/>
    </reaction>
</comment>
<evidence type="ECO:0000256" key="3">
    <source>
        <dbReference type="ARBA" id="ARBA00022840"/>
    </source>
</evidence>
<dbReference type="InterPro" id="IPR001977">
    <property type="entry name" value="Depp_CoAkinase"/>
</dbReference>
<dbReference type="EC" id="2.7.1.24" evidence="5 6"/>
<evidence type="ECO:0000256" key="2">
    <source>
        <dbReference type="ARBA" id="ARBA00022741"/>
    </source>
</evidence>
<comment type="similarity">
    <text evidence="1 5">Belongs to the CoaE family.</text>
</comment>
<name>A0A7C4ELW7_9BACT</name>
<dbReference type="PROSITE" id="PS51219">
    <property type="entry name" value="DPCK"/>
    <property type="match status" value="1"/>
</dbReference>
<comment type="caution">
    <text evidence="7">The sequence shown here is derived from an EMBL/GenBank/DDBJ whole genome shotgun (WGS) entry which is preliminary data.</text>
</comment>
<evidence type="ECO:0000313" key="7">
    <source>
        <dbReference type="EMBL" id="HGH00025.1"/>
    </source>
</evidence>
<protein>
    <recommendedName>
        <fullName evidence="5 6">Dephospho-CoA kinase</fullName>
        <ecNumber evidence="5 6">2.7.1.24</ecNumber>
    </recommendedName>
    <alternativeName>
        <fullName evidence="5">Dephosphocoenzyme A kinase</fullName>
    </alternativeName>
</protein>
<comment type="function">
    <text evidence="5">Catalyzes the phosphorylation of the 3'-hydroxyl group of dephosphocoenzyme A to form coenzyme A.</text>
</comment>
<keyword evidence="5 7" id="KW-0418">Kinase</keyword>
<keyword evidence="4 5" id="KW-0173">Coenzyme A biosynthesis</keyword>
<evidence type="ECO:0000256" key="5">
    <source>
        <dbReference type="HAMAP-Rule" id="MF_00376"/>
    </source>
</evidence>
<keyword evidence="3 5" id="KW-0067">ATP-binding</keyword>
<reference evidence="7" key="1">
    <citation type="journal article" date="2020" name="mSystems">
        <title>Genome- and Community-Level Interaction Insights into Carbon Utilization and Element Cycling Functions of Hydrothermarchaeota in Hydrothermal Sediment.</title>
        <authorList>
            <person name="Zhou Z."/>
            <person name="Liu Y."/>
            <person name="Xu W."/>
            <person name="Pan J."/>
            <person name="Luo Z.H."/>
            <person name="Li M."/>
        </authorList>
    </citation>
    <scope>NUCLEOTIDE SEQUENCE [LARGE SCALE GENOMIC DNA]</scope>
    <source>
        <strain evidence="7">SpSt-788</strain>
    </source>
</reference>
<evidence type="ECO:0000256" key="6">
    <source>
        <dbReference type="NCBIfam" id="TIGR00152"/>
    </source>
</evidence>
<dbReference type="GO" id="GO:0015937">
    <property type="term" value="P:coenzyme A biosynthetic process"/>
    <property type="evidence" value="ECO:0007669"/>
    <property type="project" value="UniProtKB-UniRule"/>
</dbReference>
<dbReference type="EMBL" id="DTHO01000066">
    <property type="protein sequence ID" value="HGH00025.1"/>
    <property type="molecule type" value="Genomic_DNA"/>
</dbReference>
<dbReference type="UniPathway" id="UPA00241">
    <property type="reaction ID" value="UER00356"/>
</dbReference>